<dbReference type="Proteomes" id="UP000601223">
    <property type="component" value="Unassembled WGS sequence"/>
</dbReference>
<dbReference type="Pfam" id="PF12728">
    <property type="entry name" value="HTH_17"/>
    <property type="match status" value="1"/>
</dbReference>
<feature type="domain" description="Helix-turn-helix" evidence="2">
    <location>
        <begin position="22"/>
        <end position="66"/>
    </location>
</feature>
<dbReference type="AlphaFoldDB" id="A0A8J3NKW4"/>
<evidence type="ECO:0000256" key="1">
    <source>
        <dbReference type="SAM" id="MobiDB-lite"/>
    </source>
</evidence>
<comment type="caution">
    <text evidence="3">The sequence shown here is derived from an EMBL/GenBank/DDBJ whole genome shotgun (WGS) entry which is preliminary data.</text>
</comment>
<keyword evidence="4" id="KW-1185">Reference proteome</keyword>
<proteinExistence type="predicted"/>
<evidence type="ECO:0000313" key="4">
    <source>
        <dbReference type="Proteomes" id="UP000601223"/>
    </source>
</evidence>
<evidence type="ECO:0000313" key="3">
    <source>
        <dbReference type="EMBL" id="GIF83126.1"/>
    </source>
</evidence>
<gene>
    <name evidence="3" type="ORF">Cba03nite_44750</name>
</gene>
<organism evidence="3 4">
    <name type="scientific">Catellatospora bangladeshensis</name>
    <dbReference type="NCBI Taxonomy" id="310355"/>
    <lineage>
        <taxon>Bacteria</taxon>
        <taxon>Bacillati</taxon>
        <taxon>Actinomycetota</taxon>
        <taxon>Actinomycetes</taxon>
        <taxon>Micromonosporales</taxon>
        <taxon>Micromonosporaceae</taxon>
        <taxon>Catellatospora</taxon>
    </lineage>
</organism>
<reference evidence="3 4" key="1">
    <citation type="submission" date="2021-01" db="EMBL/GenBank/DDBJ databases">
        <title>Whole genome shotgun sequence of Catellatospora bangladeshensis NBRC 107357.</title>
        <authorList>
            <person name="Komaki H."/>
            <person name="Tamura T."/>
        </authorList>
    </citation>
    <scope>NUCLEOTIDE SEQUENCE [LARGE SCALE GENOMIC DNA]</scope>
    <source>
        <strain evidence="3 4">NBRC 107357</strain>
    </source>
</reference>
<dbReference type="InterPro" id="IPR041657">
    <property type="entry name" value="HTH_17"/>
</dbReference>
<dbReference type="EMBL" id="BONF01000027">
    <property type="protein sequence ID" value="GIF83126.1"/>
    <property type="molecule type" value="Genomic_DNA"/>
</dbReference>
<evidence type="ECO:0000259" key="2">
    <source>
        <dbReference type="Pfam" id="PF12728"/>
    </source>
</evidence>
<feature type="region of interest" description="Disordered" evidence="1">
    <location>
        <begin position="71"/>
        <end position="92"/>
    </location>
</feature>
<protein>
    <recommendedName>
        <fullName evidence="2">Helix-turn-helix domain-containing protein</fullName>
    </recommendedName>
</protein>
<accession>A0A8J3NKW4</accession>
<name>A0A8J3NKW4_9ACTN</name>
<dbReference type="RefSeq" id="WP_203749493.1">
    <property type="nucleotide sequence ID" value="NZ_BONF01000027.1"/>
</dbReference>
<sequence length="92" mass="10105">MPRPDVWTAERIRALGVITDLATAARILRIGRTRAYQMARTGTFPIAVATGARKYAVRVIDLLRYLHLEHPLDHPAGPSVHGTPPTGKELSP</sequence>